<dbReference type="EMBL" id="SRKZ01000003">
    <property type="protein sequence ID" value="TGD80819.1"/>
    <property type="molecule type" value="Genomic_DNA"/>
</dbReference>
<evidence type="ECO:0000313" key="1">
    <source>
        <dbReference type="EMBL" id="TGD80819.1"/>
    </source>
</evidence>
<keyword evidence="2" id="KW-1185">Reference proteome</keyword>
<organism evidence="1 2">
    <name type="scientific">Hymenobacter wooponensis</name>
    <dbReference type="NCBI Taxonomy" id="1525360"/>
    <lineage>
        <taxon>Bacteria</taxon>
        <taxon>Pseudomonadati</taxon>
        <taxon>Bacteroidota</taxon>
        <taxon>Cytophagia</taxon>
        <taxon>Cytophagales</taxon>
        <taxon>Hymenobacteraceae</taxon>
        <taxon>Hymenobacter</taxon>
    </lineage>
</organism>
<dbReference type="Proteomes" id="UP000298284">
    <property type="component" value="Unassembled WGS sequence"/>
</dbReference>
<comment type="caution">
    <text evidence="1">The sequence shown here is derived from an EMBL/GenBank/DDBJ whole genome shotgun (WGS) entry which is preliminary data.</text>
</comment>
<gene>
    <name evidence="1" type="ORF">EU557_13530</name>
</gene>
<evidence type="ECO:0000313" key="2">
    <source>
        <dbReference type="Proteomes" id="UP000298284"/>
    </source>
</evidence>
<accession>A0A4Z0MN16</accession>
<sequence>MDRIPEKYAQHEAYKWLLDFKENAYRRFNDKRKAVVHHATSGTAFAARHLQAKGYQEHEELMADRLALADFLRDNMLLTIESYYQTLELLAEIDAQDFNLPEYEMSQ</sequence>
<protein>
    <submittedName>
        <fullName evidence="1">Uncharacterized protein</fullName>
    </submittedName>
</protein>
<name>A0A4Z0MN16_9BACT</name>
<dbReference type="AlphaFoldDB" id="A0A4Z0MN16"/>
<dbReference type="OrthoDB" id="1423106at2"/>
<dbReference type="RefSeq" id="WP_135530961.1">
    <property type="nucleotide sequence ID" value="NZ_SRKZ01000003.1"/>
</dbReference>
<reference evidence="1 2" key="1">
    <citation type="submission" date="2019-04" db="EMBL/GenBank/DDBJ databases">
        <authorList>
            <person name="Feng G."/>
            <person name="Zhang J."/>
            <person name="Zhu H."/>
        </authorList>
    </citation>
    <scope>NUCLEOTIDE SEQUENCE [LARGE SCALE GENOMIC DNA]</scope>
    <source>
        <strain evidence="1 2">JCM 19491</strain>
    </source>
</reference>
<proteinExistence type="predicted"/>